<dbReference type="PANTHER" id="PTHR12992">
    <property type="entry name" value="NUDIX HYDROLASE"/>
    <property type="match status" value="1"/>
</dbReference>
<dbReference type="Proteomes" id="UP000271554">
    <property type="component" value="Chromosome"/>
</dbReference>
<feature type="compositionally biased region" description="Low complexity" evidence="7">
    <location>
        <begin position="195"/>
        <end position="209"/>
    </location>
</feature>
<dbReference type="GO" id="GO:0046872">
    <property type="term" value="F:metal ion binding"/>
    <property type="evidence" value="ECO:0007669"/>
    <property type="project" value="UniProtKB-KW"/>
</dbReference>
<dbReference type="PANTHER" id="PTHR12992:SF11">
    <property type="entry name" value="MITOCHONDRIAL COENZYME A DIPHOSPHATASE NUDT8"/>
    <property type="match status" value="1"/>
</dbReference>
<evidence type="ECO:0000256" key="4">
    <source>
        <dbReference type="ARBA" id="ARBA00022801"/>
    </source>
</evidence>
<sequence>MTHTSETYDGDLSGVDGPGRRPTGGEARRVDADRGAAGGHSGHRGADRGAAGGHPGPAEADHGGAGRSGRGEAGLGRTGGLSDRIGGPGPAPGSSGPGPALGSGGPGPASAPGHPVSLEGTAPAPGHPLPSDGTGNSTRTDARPAPAPTPHLTHPPATDPASPGKANHSQTPTPGNAEHSRTSAAGKAEHSRASAVGGAAEPRGRGPAVSSEGLPDWLVPVARAAETVAPEQMSRFLPPESGDGRQSAVLVLFGEGPRGPELLLMERASQLRSHGGQPSFPGGALDPEDGDPATTGPLRAALREAEEETGLDPAGVQLFGVLPRLYIPVSGFVVTPVLGWWREPTPVRAVDSGETARVFTVPVADLTDPANRATAVHPRGHAGPAFLVESALVWGFTAGVIDRIVHYAGWERPWDRAKRVPLDWHA</sequence>
<feature type="domain" description="Nudix hydrolase" evidence="8">
    <location>
        <begin position="243"/>
        <end position="387"/>
    </location>
</feature>
<comment type="cofactor">
    <cofactor evidence="2">
        <name>Mg(2+)</name>
        <dbReference type="ChEBI" id="CHEBI:18420"/>
    </cofactor>
</comment>
<dbReference type="Pfam" id="PF00293">
    <property type="entry name" value="NUDIX"/>
    <property type="match status" value="1"/>
</dbReference>
<dbReference type="PROSITE" id="PS51462">
    <property type="entry name" value="NUDIX"/>
    <property type="match status" value="1"/>
</dbReference>
<dbReference type="InterPro" id="IPR000086">
    <property type="entry name" value="NUDIX_hydrolase_dom"/>
</dbReference>
<evidence type="ECO:0000313" key="10">
    <source>
        <dbReference type="Proteomes" id="UP000271554"/>
    </source>
</evidence>
<dbReference type="SUPFAM" id="SSF55811">
    <property type="entry name" value="Nudix"/>
    <property type="match status" value="1"/>
</dbReference>
<evidence type="ECO:0000259" key="8">
    <source>
        <dbReference type="PROSITE" id="PS51462"/>
    </source>
</evidence>
<feature type="compositionally biased region" description="Gly residues" evidence="7">
    <location>
        <begin position="65"/>
        <end position="79"/>
    </location>
</feature>
<dbReference type="InterPro" id="IPR015797">
    <property type="entry name" value="NUDIX_hydrolase-like_dom_sf"/>
</dbReference>
<evidence type="ECO:0000256" key="5">
    <source>
        <dbReference type="ARBA" id="ARBA00022842"/>
    </source>
</evidence>
<gene>
    <name evidence="9" type="primary">nudL</name>
    <name evidence="9" type="ORF">DWB77_04206</name>
</gene>
<keyword evidence="6" id="KW-0464">Manganese</keyword>
<feature type="compositionally biased region" description="Low complexity" evidence="7">
    <location>
        <begin position="150"/>
        <end position="161"/>
    </location>
</feature>
<evidence type="ECO:0000256" key="3">
    <source>
        <dbReference type="ARBA" id="ARBA00022723"/>
    </source>
</evidence>
<keyword evidence="5" id="KW-0460">Magnesium</keyword>
<dbReference type="KEGG" id="shun:DWB77_04206"/>
<evidence type="ECO:0000256" key="7">
    <source>
        <dbReference type="SAM" id="MobiDB-lite"/>
    </source>
</evidence>
<keyword evidence="3" id="KW-0479">Metal-binding</keyword>
<evidence type="ECO:0000256" key="1">
    <source>
        <dbReference type="ARBA" id="ARBA00001936"/>
    </source>
</evidence>
<dbReference type="CDD" id="cd03426">
    <property type="entry name" value="NUDIX_CoAse_Nudt7"/>
    <property type="match status" value="1"/>
</dbReference>
<name>A0A387HNT4_9ACTN</name>
<dbReference type="AlphaFoldDB" id="A0A387HNT4"/>
<dbReference type="GO" id="GO:0010945">
    <property type="term" value="F:coenzyme A diphosphatase activity"/>
    <property type="evidence" value="ECO:0007669"/>
    <property type="project" value="InterPro"/>
</dbReference>
<accession>A0A387HNT4</accession>
<proteinExistence type="predicted"/>
<evidence type="ECO:0000256" key="2">
    <source>
        <dbReference type="ARBA" id="ARBA00001946"/>
    </source>
</evidence>
<feature type="region of interest" description="Disordered" evidence="7">
    <location>
        <begin position="270"/>
        <end position="296"/>
    </location>
</feature>
<dbReference type="InterPro" id="IPR045121">
    <property type="entry name" value="CoAse"/>
</dbReference>
<dbReference type="EMBL" id="CP032698">
    <property type="protein sequence ID" value="AYG82037.1"/>
    <property type="molecule type" value="Genomic_DNA"/>
</dbReference>
<feature type="region of interest" description="Disordered" evidence="7">
    <location>
        <begin position="1"/>
        <end position="213"/>
    </location>
</feature>
<evidence type="ECO:0000313" key="9">
    <source>
        <dbReference type="EMBL" id="AYG82037.1"/>
    </source>
</evidence>
<reference evidence="9 10" key="1">
    <citation type="submission" date="2018-10" db="EMBL/GenBank/DDBJ databases">
        <title>Relationship between Morphology and Antimicrobial Activity in Streptomyces.</title>
        <authorList>
            <person name="Kang H.J."/>
            <person name="Kim S.B."/>
        </authorList>
    </citation>
    <scope>NUCLEOTIDE SEQUENCE [LARGE SCALE GENOMIC DNA]</scope>
    <source>
        <strain evidence="9 10">BH38</strain>
    </source>
</reference>
<dbReference type="EC" id="3.6.1.-" evidence="9"/>
<keyword evidence="4 9" id="KW-0378">Hydrolase</keyword>
<protein>
    <submittedName>
        <fullName evidence="9">Putative Nudix hydrolase NudL</fullName>
        <ecNumber evidence="9">3.6.1.-</ecNumber>
    </submittedName>
</protein>
<organism evidence="9 10">
    <name type="scientific">Streptomyces hundungensis</name>
    <dbReference type="NCBI Taxonomy" id="1077946"/>
    <lineage>
        <taxon>Bacteria</taxon>
        <taxon>Bacillati</taxon>
        <taxon>Actinomycetota</taxon>
        <taxon>Actinomycetes</taxon>
        <taxon>Kitasatosporales</taxon>
        <taxon>Streptomycetaceae</taxon>
        <taxon>Streptomyces</taxon>
    </lineage>
</organism>
<dbReference type="Gene3D" id="3.90.79.10">
    <property type="entry name" value="Nucleoside Triphosphate Pyrophosphohydrolase"/>
    <property type="match status" value="1"/>
</dbReference>
<evidence type="ECO:0000256" key="6">
    <source>
        <dbReference type="ARBA" id="ARBA00023211"/>
    </source>
</evidence>
<feature type="compositionally biased region" description="Gly residues" evidence="7">
    <location>
        <begin position="95"/>
        <end position="107"/>
    </location>
</feature>
<comment type="cofactor">
    <cofactor evidence="1">
        <name>Mn(2+)</name>
        <dbReference type="ChEBI" id="CHEBI:29035"/>
    </cofactor>
</comment>
<keyword evidence="10" id="KW-1185">Reference proteome</keyword>